<dbReference type="EMBL" id="LDPZ01000010">
    <property type="protein sequence ID" value="KTQ97252.1"/>
    <property type="molecule type" value="Genomic_DNA"/>
</dbReference>
<dbReference type="SUPFAM" id="SSF46785">
    <property type="entry name" value="Winged helix' DNA-binding domain"/>
    <property type="match status" value="1"/>
</dbReference>
<dbReference type="InterPro" id="IPR000600">
    <property type="entry name" value="ROK"/>
</dbReference>
<evidence type="ECO:0000313" key="3">
    <source>
        <dbReference type="EMBL" id="KTQ97252.1"/>
    </source>
</evidence>
<evidence type="ECO:0000259" key="2">
    <source>
        <dbReference type="Pfam" id="PF12802"/>
    </source>
</evidence>
<dbReference type="InterPro" id="IPR036388">
    <property type="entry name" value="WH-like_DNA-bd_sf"/>
</dbReference>
<dbReference type="PANTHER" id="PTHR18964">
    <property type="entry name" value="ROK (REPRESSOR, ORF, KINASE) FAMILY"/>
    <property type="match status" value="1"/>
</dbReference>
<reference evidence="3 4" key="1">
    <citation type="journal article" date="2016" name="Front. Microbiol.">
        <title>Genomic Resource of Rice Seed Associated Bacteria.</title>
        <authorList>
            <person name="Midha S."/>
            <person name="Bansal K."/>
            <person name="Sharma S."/>
            <person name="Kumar N."/>
            <person name="Patil P.P."/>
            <person name="Chaudhry V."/>
            <person name="Patil P.B."/>
        </authorList>
    </citation>
    <scope>NUCLEOTIDE SEQUENCE [LARGE SCALE GENOMIC DNA]</scope>
    <source>
        <strain evidence="3 4">NS226</strain>
    </source>
</reference>
<dbReference type="Pfam" id="PF00480">
    <property type="entry name" value="ROK"/>
    <property type="match status" value="1"/>
</dbReference>
<dbReference type="OrthoDB" id="49685at2"/>
<protein>
    <recommendedName>
        <fullName evidence="2">HTH marR-type domain-containing protein</fullName>
    </recommendedName>
</protein>
<comment type="caution">
    <text evidence="3">The sequence shown here is derived from an EMBL/GenBank/DDBJ whole genome shotgun (WGS) entry which is preliminary data.</text>
</comment>
<evidence type="ECO:0000256" key="1">
    <source>
        <dbReference type="ARBA" id="ARBA00006479"/>
    </source>
</evidence>
<evidence type="ECO:0000313" key="4">
    <source>
        <dbReference type="Proteomes" id="UP000078272"/>
    </source>
</evidence>
<organism evidence="3 4">
    <name type="scientific">Aureimonas ureilytica</name>
    <dbReference type="NCBI Taxonomy" id="401562"/>
    <lineage>
        <taxon>Bacteria</taxon>
        <taxon>Pseudomonadati</taxon>
        <taxon>Pseudomonadota</taxon>
        <taxon>Alphaproteobacteria</taxon>
        <taxon>Hyphomicrobiales</taxon>
        <taxon>Aurantimonadaceae</taxon>
        <taxon>Aureimonas</taxon>
    </lineage>
</organism>
<dbReference type="InterPro" id="IPR000835">
    <property type="entry name" value="HTH_MarR-typ"/>
</dbReference>
<dbReference type="Gene3D" id="3.30.420.40">
    <property type="match status" value="2"/>
</dbReference>
<dbReference type="GO" id="GO:0003700">
    <property type="term" value="F:DNA-binding transcription factor activity"/>
    <property type="evidence" value="ECO:0007669"/>
    <property type="project" value="InterPro"/>
</dbReference>
<dbReference type="Gene3D" id="1.10.10.10">
    <property type="entry name" value="Winged helix-like DNA-binding domain superfamily/Winged helix DNA-binding domain"/>
    <property type="match status" value="1"/>
</dbReference>
<proteinExistence type="inferred from homology"/>
<dbReference type="STRING" id="401562.NS365_11415"/>
<dbReference type="Proteomes" id="UP000078272">
    <property type="component" value="Unassembled WGS sequence"/>
</dbReference>
<dbReference type="PROSITE" id="PS01125">
    <property type="entry name" value="ROK"/>
    <property type="match status" value="1"/>
</dbReference>
<feature type="domain" description="HTH marR-type" evidence="2">
    <location>
        <begin position="12"/>
        <end position="55"/>
    </location>
</feature>
<dbReference type="RefSeq" id="WP_058634007.1">
    <property type="nucleotide sequence ID" value="NZ_LDPZ01000010.1"/>
</dbReference>
<dbReference type="PANTHER" id="PTHR18964:SF149">
    <property type="entry name" value="BIFUNCTIONAL UDP-N-ACETYLGLUCOSAMINE 2-EPIMERASE_N-ACETYLMANNOSAMINE KINASE"/>
    <property type="match status" value="1"/>
</dbReference>
<dbReference type="InterPro" id="IPR036390">
    <property type="entry name" value="WH_DNA-bd_sf"/>
</dbReference>
<sequence length="413" mass="43066">MSMPQTVRHINEKRALAALLRAGTLSRADLARELGLTRSTASSIVAGLMKDGLVRDAGEVAAESPSEGDAPRIGRPGTLLALNAAHGTFIGVDLGIDHLHLLALDFAGRVLTQERLPMSPAAMGPERMAETLAERIIGFRERLGAAGPVRGLCVAVPGVVDERGLVLRLPILGWTGWPLREALRRAFPDIAEIEVENDANAFAVADGLQDGAGAGGRSVHLLLDAGVGGAILADGALQRGAHGYAGEIGHMPVGDRGFLPDAALPGSLESFVGRDAILHRYHDLGGTRELDALLAGIGAGEASARRCLGEWAHYLGRGLATITALIDPGEIVLGGPVASLFAAGEAEVKQALRHHLLPGQPLPALRLSRSGKAGAALGGAGLLHRRHLSVDEDFVFRRADPDQAEASTSAEMR</sequence>
<name>A0A175RDB9_9HYPH</name>
<dbReference type="InterPro" id="IPR043129">
    <property type="entry name" value="ATPase_NBD"/>
</dbReference>
<gene>
    <name evidence="3" type="ORF">NS226_04670</name>
</gene>
<dbReference type="InterPro" id="IPR049874">
    <property type="entry name" value="ROK_cs"/>
</dbReference>
<accession>A0A175RDB9</accession>
<dbReference type="PATRIC" id="fig|401562.3.peg.148"/>
<comment type="similarity">
    <text evidence="1">Belongs to the ROK (NagC/XylR) family.</text>
</comment>
<dbReference type="AlphaFoldDB" id="A0A175RDB9"/>
<dbReference type="Pfam" id="PF12802">
    <property type="entry name" value="MarR_2"/>
    <property type="match status" value="1"/>
</dbReference>
<dbReference type="SUPFAM" id="SSF53067">
    <property type="entry name" value="Actin-like ATPase domain"/>
    <property type="match status" value="1"/>
</dbReference>